<evidence type="ECO:0000256" key="1">
    <source>
        <dbReference type="PROSITE-ProRule" id="PRU00169"/>
    </source>
</evidence>
<dbReference type="KEGG" id="lul:LPB138_00715"/>
<dbReference type="PANTHER" id="PTHR44520">
    <property type="entry name" value="RESPONSE REGULATOR RCP1-RELATED"/>
    <property type="match status" value="1"/>
</dbReference>
<dbReference type="EMBL" id="CP017478">
    <property type="protein sequence ID" value="AOW19293.1"/>
    <property type="molecule type" value="Genomic_DNA"/>
</dbReference>
<dbReference type="PROSITE" id="PS50110">
    <property type="entry name" value="RESPONSE_REGULATORY"/>
    <property type="match status" value="1"/>
</dbReference>
<dbReference type="InterPro" id="IPR052893">
    <property type="entry name" value="TCS_response_regulator"/>
</dbReference>
<proteinExistence type="predicted"/>
<organism evidence="3 4">
    <name type="scientific">Urechidicola croceus</name>
    <dbReference type="NCBI Taxonomy" id="1850246"/>
    <lineage>
        <taxon>Bacteria</taxon>
        <taxon>Pseudomonadati</taxon>
        <taxon>Bacteroidota</taxon>
        <taxon>Flavobacteriia</taxon>
        <taxon>Flavobacteriales</taxon>
        <taxon>Flavobacteriaceae</taxon>
        <taxon>Urechidicola</taxon>
    </lineage>
</organism>
<dbReference type="InterPro" id="IPR011006">
    <property type="entry name" value="CheY-like_superfamily"/>
</dbReference>
<dbReference type="SMART" id="SM00448">
    <property type="entry name" value="REC"/>
    <property type="match status" value="1"/>
</dbReference>
<reference evidence="3 4" key="1">
    <citation type="submission" date="2016-10" db="EMBL/GenBank/DDBJ databases">
        <title>Lutibacter sp. LPB0138, isolated from marine gastropod.</title>
        <authorList>
            <person name="Kim E."/>
            <person name="Yi H."/>
        </authorList>
    </citation>
    <scope>NUCLEOTIDE SEQUENCE [LARGE SCALE GENOMIC DNA]</scope>
    <source>
        <strain evidence="3 4">LPB0138</strain>
    </source>
</reference>
<name>A0A1D8P3X3_9FLAO</name>
<evidence type="ECO:0000313" key="4">
    <source>
        <dbReference type="Proteomes" id="UP000176050"/>
    </source>
</evidence>
<evidence type="ECO:0000313" key="3">
    <source>
        <dbReference type="EMBL" id="AOW19293.1"/>
    </source>
</evidence>
<dbReference type="AlphaFoldDB" id="A0A1D8P3X3"/>
<dbReference type="Gene3D" id="3.40.50.2300">
    <property type="match status" value="1"/>
</dbReference>
<dbReference type="GO" id="GO:0000160">
    <property type="term" value="P:phosphorelay signal transduction system"/>
    <property type="evidence" value="ECO:0007669"/>
    <property type="project" value="InterPro"/>
</dbReference>
<dbReference type="OrthoDB" id="673128at2"/>
<dbReference type="InterPro" id="IPR001789">
    <property type="entry name" value="Sig_transdc_resp-reg_receiver"/>
</dbReference>
<dbReference type="PANTHER" id="PTHR44520:SF2">
    <property type="entry name" value="RESPONSE REGULATOR RCP1"/>
    <property type="match status" value="1"/>
</dbReference>
<dbReference type="Proteomes" id="UP000176050">
    <property type="component" value="Chromosome"/>
</dbReference>
<dbReference type="Pfam" id="PF00072">
    <property type="entry name" value="Response_reg"/>
    <property type="match status" value="1"/>
</dbReference>
<protein>
    <submittedName>
        <fullName evidence="3">Response regulator</fullName>
    </submittedName>
</protein>
<dbReference type="SUPFAM" id="SSF52172">
    <property type="entry name" value="CheY-like"/>
    <property type="match status" value="1"/>
</dbReference>
<evidence type="ECO:0000259" key="2">
    <source>
        <dbReference type="PROSITE" id="PS50110"/>
    </source>
</evidence>
<feature type="modified residue" description="4-aspartylphosphate" evidence="1">
    <location>
        <position position="65"/>
    </location>
</feature>
<accession>A0A1D8P3X3</accession>
<feature type="domain" description="Response regulatory" evidence="2">
    <location>
        <begin position="7"/>
        <end position="135"/>
    </location>
</feature>
<dbReference type="STRING" id="1850246.LPB138_00715"/>
<sequence>MKKKLECILLIDDDEAVNFVHTRVIKKLDCANEVHIAKNGLEALEFLKSKNKNGENYKPNLIFLDINMPIMNGWEFLKEYNKLESFEKGDIVLMMLTSSLNPDDYETANKIPEINGFMNKPMTVKVLEEIINKNFM</sequence>
<keyword evidence="4" id="KW-1185">Reference proteome</keyword>
<dbReference type="RefSeq" id="WP_070235423.1">
    <property type="nucleotide sequence ID" value="NZ_CP017478.1"/>
</dbReference>
<gene>
    <name evidence="3" type="ORF">LPB138_00715</name>
</gene>
<keyword evidence="1" id="KW-0597">Phosphoprotein</keyword>